<proteinExistence type="predicted"/>
<name>A0ACC2FQW6_DALPE</name>
<reference evidence="1" key="1">
    <citation type="submission" date="2021-05" db="EMBL/GenBank/DDBJ databases">
        <authorList>
            <person name="Pan Q."/>
            <person name="Jouanno E."/>
            <person name="Zahm M."/>
            <person name="Klopp C."/>
            <person name="Cabau C."/>
            <person name="Louis A."/>
            <person name="Berthelot C."/>
            <person name="Parey E."/>
            <person name="Roest Crollius H."/>
            <person name="Montfort J."/>
            <person name="Robinson-Rechavi M."/>
            <person name="Bouchez O."/>
            <person name="Lampietro C."/>
            <person name="Lopez Roques C."/>
            <person name="Donnadieu C."/>
            <person name="Postlethwait J."/>
            <person name="Bobe J."/>
            <person name="Dillon D."/>
            <person name="Chandos A."/>
            <person name="von Hippel F."/>
            <person name="Guiguen Y."/>
        </authorList>
    </citation>
    <scope>NUCLEOTIDE SEQUENCE</scope>
    <source>
        <strain evidence="1">YG-Jan2019</strain>
    </source>
</reference>
<organism evidence="1 2">
    <name type="scientific">Dallia pectoralis</name>
    <name type="common">Alaska blackfish</name>
    <dbReference type="NCBI Taxonomy" id="75939"/>
    <lineage>
        <taxon>Eukaryota</taxon>
        <taxon>Metazoa</taxon>
        <taxon>Chordata</taxon>
        <taxon>Craniata</taxon>
        <taxon>Vertebrata</taxon>
        <taxon>Euteleostomi</taxon>
        <taxon>Actinopterygii</taxon>
        <taxon>Neopterygii</taxon>
        <taxon>Teleostei</taxon>
        <taxon>Protacanthopterygii</taxon>
        <taxon>Esociformes</taxon>
        <taxon>Umbridae</taxon>
        <taxon>Dallia</taxon>
    </lineage>
</organism>
<evidence type="ECO:0000313" key="1">
    <source>
        <dbReference type="EMBL" id="KAJ7993749.1"/>
    </source>
</evidence>
<protein>
    <submittedName>
        <fullName evidence="1">Uncharacterized protein</fullName>
    </submittedName>
</protein>
<dbReference type="Proteomes" id="UP001157502">
    <property type="component" value="Chromosome 23"/>
</dbReference>
<dbReference type="EMBL" id="CM055750">
    <property type="protein sequence ID" value="KAJ7993749.1"/>
    <property type="molecule type" value="Genomic_DNA"/>
</dbReference>
<sequence>MDFPVDGLASVSQEDMEKSAQKYMDSILYSNPDSPEYLTLADNTQVPICLSCVGFTPLYGGISRQKALALFSPQDQHKVVGLYLLGRWWSLEDILKTTDPTRDGCVEVKTLGERMVLYILNCVVYRTNELDPGDIAFLRHGENDNATILWKDGQAVGFYSAKTSGSLCISFITQCYQLPVMDSIFVRKCYRRNGWGLQMLEHFIDSFKDNCLGFKCPISESMYKVCGKYLSLYPDDRDLLWEVVGVGGPSQRTNIADKIQTMDMCVISRNLSYMEHSMENLEASENKVFVEEVTIHIPEEEAMECAVEIVEQMMMVEDTNETGETPVTTRNRSISHQQREIAEDMQFVEVIRVEDIEAEAEAPKAEVTEDAIVAESNKEELAIDVVETTTKSELRLDIEERGTTETVMLKKSTVVLVELEETFQNEIPPVKMKNVASEIEEVEKAQEAPNEGPGSYEAKEGRTGDPPKEKQKGRCRHRSTCLTNAEVQEDNVKEEKPTVKESVEEHQKILPLEKAEAAMVDKIFQKRGSISATLTGKCNITKKGKQHSEEKKRKEAPGTKTAAHSSGKKSVPVIPTMTYKSRRDASGKQPKVEGPELEKAVEEEETLEEVKVLRRGTYLSASTATHRHKIPQTHKQLEEEGHVAESMSEVEMGKLVMQEKAEMKRGQVEKISAADDNVEEVKAVEERSNEKNEKKRVEEEGTVVKIAVEKQNDVVEGIEKVKEEKEATIVGFVSDEMPEYPVEEPTVTLKKNRKTVVVDELKKPTLCSAAEMEKTLDKNTSHLTEEELIDKVPTKPVEEEENMATTKSNVVETESLKDIDNISPVVETRATRRRTKIVAAVTPKQRSMQGELSMECKQVTEEKTGNASEKEKIPVEALRRKRKSGLDAPIARAKRKSTQAHKEPEAEEIAQAVPETVVEKVEENDEKGEATTTAEEKLDEIKAVEDKATTEKRDKEEEDKNEREAKNETVQKHVQNQTVEVEDTENVDEDKVEGAVWDGFEDGVLEKPFKGSTKELVIITLPIEEKTTLHAEEKEKSLTPEEEKKISPPEVNEEAPVEIRVDAKKQSEIVEDTEIMDIGADELPNKPLEDPVERGNRQSVTTQPGMFQEATVMLVDQEKNKLHPPVEIANMGRETDELLKEEVAGKVQEKAAGEEEKAKPNTIQGDMKAKSLEEVVEDPPIVKTKCTMSGTKTVAVTTTKQESEQSKQSVDCDKQVVETERTCDETTWMVEEALAETVESVEDKKVVEANPPKGEYVETATTEEQQKMYKEKKDVRTAKVTVVEALDKPTQEVVDAEVEEDNKQVTVVEIGAIEVLEISVDKPGRDEENFQFEEDKTSTPTKEKTLSLQEKTSTYEEEGRISPRDKEDRATPPQEEEMTSPHEEEKTSLSEEGEKTSPPEKEERMSTPEEEEMTSSPEEKERMSTPEEEEMTSPSNDKERSSSLEMISPPDDVSPSDKVKMTTPPEVEERTQVVETRVLRTGRKKVPVVPTSNRKSTRRAKQLEEEKMVVEKPQAKEADEEVVPDVETIVLQIGRKSALSTTTATPRHQYTRTNKELETEADDKLAEPVPETVWGKVTEDIAADEEQGEETANVEWKSTGVKEGEVQTGQNKEKIEKEEEEVKDKNERVVKSASGKHTKVFAADEPLETQVQEHGEKEEDETSLKTQKCKLQKATVVLVDLKNTKLHLPVEIEKVDRKTDELTEEDIDNEIQENAVEEEMAMTTSQQEMEAKSLEEALSEENEKMLGETTAEEVTEEVKQVKGSEKLIEDAGRAVLDIVQEETVEKTIHTEETTVEKESTREEEKVKEKVEAENETIVEFAVEKPKDDEKSVSEDVFMVSAPEKNNLSSEDEERIPVIETRVLRRGRKSSPYISTPKCRTKQRVKQLEQATEDEPEEGAEKEPSIVEARVLRKGRKYAYAPTLQRQHKPARKQREEEEEDQEKVDEGPEVVTKAVEENVGKIFVQDNLKKGKVDEAATKSVEKVVEVAKTKDENVEESMSDKEKVEKENVVAANTVPADEESGPAEVVKPCVEERLDRATPKLEERGQDASTDEQDKVEEVATAMAVVDGADKLENEIESVADEVIETTGEEEQGIPPKEGGDDVVETRLVRRGRKSVTKRKSTQICIRAEEKAEKLEDLAKPPLDTDEEGRFGTSNTEGKLDQAGTKVQSDSCGAEENIPEATRTQTEDEMAEQKNKNEEGNTTEITTEIAKDKEADGEAVEAVDETRERDFIDVEEDQMEEEPTDITSVEVQDKAVEDEEKAITTTASQQEESAKSPNEISEVSPVVETRATRRRTTTFAVATPKRMSMQTSPL</sequence>
<comment type="caution">
    <text evidence="1">The sequence shown here is derived from an EMBL/GenBank/DDBJ whole genome shotgun (WGS) entry which is preliminary data.</text>
</comment>
<evidence type="ECO:0000313" key="2">
    <source>
        <dbReference type="Proteomes" id="UP001157502"/>
    </source>
</evidence>
<keyword evidence="2" id="KW-1185">Reference proteome</keyword>
<gene>
    <name evidence="1" type="ORF">DPEC_G00257910</name>
</gene>
<accession>A0ACC2FQW6</accession>